<dbReference type="PANTHER" id="PTHR37828:SF1">
    <property type="entry name" value="YCII-RELATED DOMAIN-CONTAINING PROTEIN"/>
    <property type="match status" value="1"/>
</dbReference>
<evidence type="ECO:0000256" key="1">
    <source>
        <dbReference type="ARBA" id="ARBA00007689"/>
    </source>
</evidence>
<dbReference type="STRING" id="648757.Rvan_3498"/>
<dbReference type="Gene3D" id="3.30.70.1060">
    <property type="entry name" value="Dimeric alpha+beta barrel"/>
    <property type="match status" value="1"/>
</dbReference>
<organism evidence="3 4">
    <name type="scientific">Rhodomicrobium vannielii (strain ATCC 17100 / DSM 162 / LMG 4299 / NCIMB 10020 / ATH 3.1.1)</name>
    <dbReference type="NCBI Taxonomy" id="648757"/>
    <lineage>
        <taxon>Bacteria</taxon>
        <taxon>Pseudomonadati</taxon>
        <taxon>Pseudomonadota</taxon>
        <taxon>Alphaproteobacteria</taxon>
        <taxon>Hyphomicrobiales</taxon>
        <taxon>Hyphomicrobiaceae</taxon>
        <taxon>Rhodomicrobium</taxon>
    </lineage>
</organism>
<dbReference type="AlphaFoldDB" id="E3I429"/>
<sequence>MMTTIYVAVLAYVRPVEEIDAQMQAHVAWLRKGYEDGVFLASGRRIPRTGGVILARGDSLEAIESRLSEDPFQRLGLAKVEIIPFQASMTAEALKGIV</sequence>
<dbReference type="InterPro" id="IPR005545">
    <property type="entry name" value="YCII"/>
</dbReference>
<reference evidence="4" key="1">
    <citation type="journal article" date="2011" name="J. Bacteriol.">
        <title>Genome sequences of eight morphologically diverse alphaproteobacteria.</title>
        <authorList>
            <consortium name="US DOE Joint Genome Institute"/>
            <person name="Brown P.J."/>
            <person name="Kysela D.T."/>
            <person name="Buechlein A."/>
            <person name="Hemmerich C."/>
            <person name="Brun Y.V."/>
        </authorList>
    </citation>
    <scope>NUCLEOTIDE SEQUENCE [LARGE SCALE GENOMIC DNA]</scope>
    <source>
        <strain evidence="4">ATCC 17100 / ATH 3.1.1 / DSM 162 / LMG 4299</strain>
    </source>
</reference>
<evidence type="ECO:0000313" key="3">
    <source>
        <dbReference type="EMBL" id="ADP72678.1"/>
    </source>
</evidence>
<dbReference type="Proteomes" id="UP000001399">
    <property type="component" value="Chromosome"/>
</dbReference>
<dbReference type="RefSeq" id="WP_013421036.1">
    <property type="nucleotide sequence ID" value="NC_014664.1"/>
</dbReference>
<dbReference type="SUPFAM" id="SSF54909">
    <property type="entry name" value="Dimeric alpha+beta barrel"/>
    <property type="match status" value="1"/>
</dbReference>
<keyword evidence="4" id="KW-1185">Reference proteome</keyword>
<dbReference type="InterPro" id="IPR011008">
    <property type="entry name" value="Dimeric_a/b-barrel"/>
</dbReference>
<dbReference type="EMBL" id="CP002292">
    <property type="protein sequence ID" value="ADP72678.1"/>
    <property type="molecule type" value="Genomic_DNA"/>
</dbReference>
<comment type="similarity">
    <text evidence="1">Belongs to the YciI family.</text>
</comment>
<dbReference type="PANTHER" id="PTHR37828">
    <property type="entry name" value="GSR2449 PROTEIN"/>
    <property type="match status" value="1"/>
</dbReference>
<accession>E3I429</accession>
<name>E3I429_RHOVT</name>
<dbReference type="HOGENOM" id="CLU_110355_6_1_5"/>
<dbReference type="KEGG" id="rva:Rvan_3498"/>
<proteinExistence type="inferred from homology"/>
<evidence type="ECO:0000313" key="4">
    <source>
        <dbReference type="Proteomes" id="UP000001399"/>
    </source>
</evidence>
<evidence type="ECO:0000259" key="2">
    <source>
        <dbReference type="Pfam" id="PF03795"/>
    </source>
</evidence>
<gene>
    <name evidence="3" type="ordered locus">Rvan_3498</name>
</gene>
<dbReference type="eggNOG" id="COG2350">
    <property type="taxonomic scope" value="Bacteria"/>
</dbReference>
<protein>
    <submittedName>
        <fullName evidence="3">YCII-related protein</fullName>
    </submittedName>
</protein>
<dbReference type="Pfam" id="PF03795">
    <property type="entry name" value="YCII"/>
    <property type="match status" value="1"/>
</dbReference>
<feature type="domain" description="YCII-related" evidence="2">
    <location>
        <begin position="7"/>
        <end position="85"/>
    </location>
</feature>